<reference evidence="19" key="1">
    <citation type="journal article" date="2014" name="Nat. Commun.">
        <title>The emerging biofuel crop Camelina sativa retains a highly undifferentiated hexaploid genome structure.</title>
        <authorList>
            <person name="Kagale S."/>
            <person name="Koh C."/>
            <person name="Nixon J."/>
            <person name="Bollina V."/>
            <person name="Clarke W.E."/>
            <person name="Tuteja R."/>
            <person name="Spillane C."/>
            <person name="Robinson S.J."/>
            <person name="Links M.G."/>
            <person name="Clarke C."/>
            <person name="Higgins E.E."/>
            <person name="Huebert T."/>
            <person name="Sharpe A.G."/>
            <person name="Parkin I.A."/>
        </authorList>
    </citation>
    <scope>NUCLEOTIDE SEQUENCE [LARGE SCALE GENOMIC DNA]</scope>
    <source>
        <strain evidence="19">cv. DH55</strain>
    </source>
</reference>
<evidence type="ECO:0000256" key="16">
    <source>
        <dbReference type="SAM" id="MobiDB-lite"/>
    </source>
</evidence>
<evidence type="ECO:0000256" key="10">
    <source>
        <dbReference type="ARBA" id="ARBA00022908"/>
    </source>
</evidence>
<sequence length="1585" mass="179354">MVVETRSQLTRAEEVIETGRSEVPLTEVALGTQITQVFERLEVAIAEQNKKLEDNIVDMFEMVKIRTGQQSSPHGKQICDGSEPVKSASPERLVVSSSRCRGEGSVNRNRSDGSGYRNSGDDSGFQHQGDGFGYQNKGDGSGYQNRGEGYGYQNRGDGYGYQNRGEERGYQNHYAGVTRVGKVDYPRFNGEWISEWILKVEDFFSLDFTPGDFKVKMAAIHFDGDAADWHQSLMHSPLGRNVLRDWQAYKLLLQERFEDVLDDPIAELKQLQETNGIVEYLHRFELIRNRLSLSEEYLMRAYLAGLRLDTQMHIRMFQPQSVRQCLVLGRLYEKAHPHQKGSSGGWSSAKSNSTSLTVKNQGVVKQTNQASGGNTGFQSPKNRKFLSQEEMSERRAKGLCFICDEKYTPEHYLKHKKTQVFMIEVEEEVGEQEYFEEQYETEDEKDMPRVSISVVSGVADYRTIKVRGTHGKKVLFILLDTGSTHNFINPSTAKALGVTVQSAGVARVAVADGSKLGVQGKVSQFKWSFQGTAFKDDFMLIPLGGCDMVLGVQWLAPLGDTTWNFQKLEMGFWWNKQRILLHGIKQGAVRTLKAAKFNKAQEEAVQISMICAQAVEPQEDMMLCAVEDNHNENVSNAAVLELKESFADIFAEPTELPPFRENHNHKIVLKEGADPINQRPYRYAVYQKDEIDKIVKDLLAAGTIRMSSSPFSSPVVLVKKKDGTWRLCVDYRGLNGLTIKNSFPIPLIEDLMDELGGSAVFSKIDLRAGYHQVRMEPADIQKTAFKTHGGHFEYLVMPFGLTNAPATFQGLMNSVFKEFLRKFVLIFFDDILVYSSSMTDHIVHLQKVFNTMREHKLFAKESKCEFATAQVEYLGHYIAAGGVSTDPTKVNAVADWPLPSNLKQLRGFLGLAGYYRRFVKNFGTIARPLTLLTKKDAFTWSVEASEAFTALKQALCEAPVLAFPRFDKPFLVETDACTKGIGAVLMQEGHPLAFISRHLKGKQLNLSIYEKELLAVVFAVQKWRHYLLPNHFIIRTDQRSLKYLLEQRLNTPIQQQWLPKLLEFDYEIQYRQGKDNIAADALSRVEGAEVLHMAMSVLECDLLKDIQAHYATDAELKKLIDDLAANIPAKKHYTWTQSILRRKTKIVVPNNIQLRDSILQWMHCSGTGGHLGRDATYQKVKGLFYWKGMAVDIQKYIRSCAVCQQCKYDTSAYPGLLQPLPIPETIWTDLSMDFIDGLPDSAGKTVIFVVVDRLTKAAHFMALAHPYSAVTVAQAFMDTVFKLHGCPRSIVSDRDTIFVSTFWRELFTLQGVDLKFSSAYHPQSDGQTEVVNRCLETYLRCMCSDKPHLWSSWLPLAEFWYNTNFHTATQMSPFEAVYGQSPPVHLPYLPGESKVAVVARSLQERESMLLILKFHLLRAQHRMKQFADSHRTDRSFEIGDSVFVKHQPYRQGSVVVRSNQKLSPKYFGPYKIVDRCGKVAYKLLLPGGSQIHPVFHVSQLKAVVGQVLTSTQLPSIVVDVLVKAPVSILDRKMVKRQGRAVTMVLVQWTNETAEEATWEYLYDLQRKFPAFEPCGQGSPDRGVVI</sequence>
<dbReference type="InterPro" id="IPR021109">
    <property type="entry name" value="Peptidase_aspartic_dom_sf"/>
</dbReference>
<dbReference type="InterPro" id="IPR056924">
    <property type="entry name" value="SH3_Tf2-1"/>
</dbReference>
<keyword evidence="5" id="KW-0479">Metal-binding</keyword>
<evidence type="ECO:0000256" key="3">
    <source>
        <dbReference type="ARBA" id="ARBA00022695"/>
    </source>
</evidence>
<dbReference type="Pfam" id="PF17919">
    <property type="entry name" value="RT_RNaseH_2"/>
    <property type="match status" value="1"/>
</dbReference>
<evidence type="ECO:0000256" key="9">
    <source>
        <dbReference type="ARBA" id="ARBA00022842"/>
    </source>
</evidence>
<dbReference type="Pfam" id="PF03732">
    <property type="entry name" value="Retrotrans_gag"/>
    <property type="match status" value="1"/>
</dbReference>
<feature type="domain" description="Integrase catalytic" evidence="18">
    <location>
        <begin position="1217"/>
        <end position="1381"/>
    </location>
</feature>
<evidence type="ECO:0000256" key="12">
    <source>
        <dbReference type="ARBA" id="ARBA00022932"/>
    </source>
</evidence>
<feature type="region of interest" description="Disordered" evidence="16">
    <location>
        <begin position="367"/>
        <end position="388"/>
    </location>
</feature>
<dbReference type="Pfam" id="PF13650">
    <property type="entry name" value="Asp_protease_2"/>
    <property type="match status" value="1"/>
</dbReference>
<dbReference type="InterPro" id="IPR001584">
    <property type="entry name" value="Integrase_cat-core"/>
</dbReference>
<dbReference type="SUPFAM" id="SSF53098">
    <property type="entry name" value="Ribonuclease H-like"/>
    <property type="match status" value="1"/>
</dbReference>
<proteinExistence type="predicted"/>
<dbReference type="CDD" id="cd01647">
    <property type="entry name" value="RT_LTR"/>
    <property type="match status" value="1"/>
</dbReference>
<keyword evidence="10" id="KW-0229">DNA integration</keyword>
<name>A0ABM0XV22_CAMSA</name>
<dbReference type="Pfam" id="PF24626">
    <property type="entry name" value="SH3_Tf2-1"/>
    <property type="match status" value="1"/>
</dbReference>
<evidence type="ECO:0000259" key="18">
    <source>
        <dbReference type="PROSITE" id="PS50994"/>
    </source>
</evidence>
<evidence type="ECO:0000256" key="14">
    <source>
        <dbReference type="ARBA" id="ARBA00023172"/>
    </source>
</evidence>
<evidence type="ECO:0000256" key="8">
    <source>
        <dbReference type="ARBA" id="ARBA00022801"/>
    </source>
</evidence>
<dbReference type="Proteomes" id="UP000694864">
    <property type="component" value="Chromosome 20"/>
</dbReference>
<dbReference type="Gene3D" id="3.30.420.10">
    <property type="entry name" value="Ribonuclease H-like superfamily/Ribonuclease H"/>
    <property type="match status" value="1"/>
</dbReference>
<dbReference type="Pfam" id="PF00078">
    <property type="entry name" value="RVT_1"/>
    <property type="match status" value="1"/>
</dbReference>
<dbReference type="RefSeq" id="XP_010491426.2">
    <property type="nucleotide sequence ID" value="XM_010493124.2"/>
</dbReference>
<dbReference type="InterPro" id="IPR050951">
    <property type="entry name" value="Retrovirus_Pol_polyprotein"/>
</dbReference>
<dbReference type="InterPro" id="IPR043128">
    <property type="entry name" value="Rev_trsase/Diguanyl_cyclase"/>
</dbReference>
<keyword evidence="11" id="KW-0695">RNA-directed DNA polymerase</keyword>
<dbReference type="InterPro" id="IPR041588">
    <property type="entry name" value="Integrase_H2C2"/>
</dbReference>
<keyword evidence="13" id="KW-0238">DNA-binding</keyword>
<evidence type="ECO:0000256" key="1">
    <source>
        <dbReference type="ARBA" id="ARBA00022670"/>
    </source>
</evidence>
<dbReference type="PROSITE" id="PS50994">
    <property type="entry name" value="INTEGRASE"/>
    <property type="match status" value="1"/>
</dbReference>
<evidence type="ECO:0000313" key="19">
    <source>
        <dbReference type="Proteomes" id="UP000694864"/>
    </source>
</evidence>
<feature type="compositionally biased region" description="Polar residues" evidence="16">
    <location>
        <begin position="367"/>
        <end position="380"/>
    </location>
</feature>
<evidence type="ECO:0000313" key="20">
    <source>
        <dbReference type="RefSeq" id="XP_010491426.2"/>
    </source>
</evidence>
<keyword evidence="7" id="KW-0255">Endonuclease</keyword>
<keyword evidence="8" id="KW-0378">Hydrolase</keyword>
<protein>
    <submittedName>
        <fullName evidence="20">Uncharacterized protein LOC104769009</fullName>
    </submittedName>
</protein>
<evidence type="ECO:0000256" key="15">
    <source>
        <dbReference type="ARBA" id="ARBA00023268"/>
    </source>
</evidence>
<organism evidence="19 20">
    <name type="scientific">Camelina sativa</name>
    <name type="common">False flax</name>
    <name type="synonym">Myagrum sativum</name>
    <dbReference type="NCBI Taxonomy" id="90675"/>
    <lineage>
        <taxon>Eukaryota</taxon>
        <taxon>Viridiplantae</taxon>
        <taxon>Streptophyta</taxon>
        <taxon>Embryophyta</taxon>
        <taxon>Tracheophyta</taxon>
        <taxon>Spermatophyta</taxon>
        <taxon>Magnoliopsida</taxon>
        <taxon>eudicotyledons</taxon>
        <taxon>Gunneridae</taxon>
        <taxon>Pentapetalae</taxon>
        <taxon>rosids</taxon>
        <taxon>malvids</taxon>
        <taxon>Brassicales</taxon>
        <taxon>Brassicaceae</taxon>
        <taxon>Camelineae</taxon>
        <taxon>Camelina</taxon>
    </lineage>
</organism>
<evidence type="ECO:0000259" key="17">
    <source>
        <dbReference type="PROSITE" id="PS50878"/>
    </source>
</evidence>
<dbReference type="Gene3D" id="2.40.70.10">
    <property type="entry name" value="Acid Proteases"/>
    <property type="match status" value="1"/>
</dbReference>
<dbReference type="InterPro" id="IPR016197">
    <property type="entry name" value="Chromo-like_dom_sf"/>
</dbReference>
<dbReference type="SUPFAM" id="SSF50630">
    <property type="entry name" value="Acid proteases"/>
    <property type="match status" value="1"/>
</dbReference>
<evidence type="ECO:0000256" key="2">
    <source>
        <dbReference type="ARBA" id="ARBA00022679"/>
    </source>
</evidence>
<keyword evidence="4" id="KW-0540">Nuclease</keyword>
<keyword evidence="9" id="KW-0460">Magnesium</keyword>
<dbReference type="InterPro" id="IPR041577">
    <property type="entry name" value="RT_RNaseH_2"/>
</dbReference>
<keyword evidence="1" id="KW-0645">Protease</keyword>
<dbReference type="PROSITE" id="PS50878">
    <property type="entry name" value="RT_POL"/>
    <property type="match status" value="1"/>
</dbReference>
<keyword evidence="14" id="KW-0233">DNA recombination</keyword>
<evidence type="ECO:0000256" key="5">
    <source>
        <dbReference type="ARBA" id="ARBA00022723"/>
    </source>
</evidence>
<keyword evidence="19" id="KW-1185">Reference proteome</keyword>
<dbReference type="SUPFAM" id="SSF54160">
    <property type="entry name" value="Chromo domain-like"/>
    <property type="match status" value="1"/>
</dbReference>
<feature type="domain" description="Reverse transcriptase" evidence="17">
    <location>
        <begin position="699"/>
        <end position="878"/>
    </location>
</feature>
<dbReference type="Gene3D" id="3.30.70.270">
    <property type="match status" value="2"/>
</dbReference>
<dbReference type="InterPro" id="IPR012337">
    <property type="entry name" value="RNaseH-like_sf"/>
</dbReference>
<dbReference type="GeneID" id="104769009"/>
<evidence type="ECO:0000256" key="13">
    <source>
        <dbReference type="ARBA" id="ARBA00023125"/>
    </source>
</evidence>
<dbReference type="SUPFAM" id="SSF56672">
    <property type="entry name" value="DNA/RNA polymerases"/>
    <property type="match status" value="1"/>
</dbReference>
<feature type="region of interest" description="Disordered" evidence="16">
    <location>
        <begin position="67"/>
        <end position="156"/>
    </location>
</feature>
<reference evidence="20" key="2">
    <citation type="submission" date="2025-08" db="UniProtKB">
        <authorList>
            <consortium name="RefSeq"/>
        </authorList>
    </citation>
    <scope>IDENTIFICATION</scope>
    <source>
        <tissue evidence="20">Leaf</tissue>
    </source>
</reference>
<evidence type="ECO:0000256" key="6">
    <source>
        <dbReference type="ARBA" id="ARBA00022750"/>
    </source>
</evidence>
<evidence type="ECO:0000256" key="4">
    <source>
        <dbReference type="ARBA" id="ARBA00022722"/>
    </source>
</evidence>
<dbReference type="PANTHER" id="PTHR37984">
    <property type="entry name" value="PROTEIN CBG26694"/>
    <property type="match status" value="1"/>
</dbReference>
<dbReference type="InterPro" id="IPR005162">
    <property type="entry name" value="Retrotrans_gag_dom"/>
</dbReference>
<dbReference type="InterPro" id="IPR036397">
    <property type="entry name" value="RNaseH_sf"/>
</dbReference>
<dbReference type="Gene3D" id="3.10.10.10">
    <property type="entry name" value="HIV Type 1 Reverse Transcriptase, subunit A, domain 1"/>
    <property type="match status" value="1"/>
</dbReference>
<dbReference type="InterPro" id="IPR000477">
    <property type="entry name" value="RT_dom"/>
</dbReference>
<dbReference type="Pfam" id="PF17921">
    <property type="entry name" value="Integrase_H2C2"/>
    <property type="match status" value="1"/>
</dbReference>
<evidence type="ECO:0000256" key="11">
    <source>
        <dbReference type="ARBA" id="ARBA00022918"/>
    </source>
</evidence>
<dbReference type="CDD" id="cd00303">
    <property type="entry name" value="retropepsin_like"/>
    <property type="match status" value="1"/>
</dbReference>
<evidence type="ECO:0000256" key="7">
    <source>
        <dbReference type="ARBA" id="ARBA00022759"/>
    </source>
</evidence>
<accession>A0ABM0XV22</accession>
<dbReference type="Gene3D" id="1.10.340.70">
    <property type="match status" value="1"/>
</dbReference>
<keyword evidence="12" id="KW-0239">DNA-directed DNA polymerase</keyword>
<keyword evidence="3" id="KW-0548">Nucleotidyltransferase</keyword>
<keyword evidence="6" id="KW-0064">Aspartyl protease</keyword>
<keyword evidence="15" id="KW-0511">Multifunctional enzyme</keyword>
<dbReference type="PANTHER" id="PTHR37984:SF5">
    <property type="entry name" value="PROTEIN NYNRIN-LIKE"/>
    <property type="match status" value="1"/>
</dbReference>
<dbReference type="InterPro" id="IPR043502">
    <property type="entry name" value="DNA/RNA_pol_sf"/>
</dbReference>
<keyword evidence="2" id="KW-0808">Transferase</keyword>
<dbReference type="CDD" id="cd09274">
    <property type="entry name" value="RNase_HI_RT_Ty3"/>
    <property type="match status" value="1"/>
</dbReference>
<gene>
    <name evidence="20" type="primary">LOC104769009</name>
</gene>